<dbReference type="OrthoDB" id="5173234at2"/>
<name>A0A176Z3K8_9BRAD</name>
<organism evidence="1 2">
    <name type="scientific">Bradyrhizobium centrolobii</name>
    <dbReference type="NCBI Taxonomy" id="1505087"/>
    <lineage>
        <taxon>Bacteria</taxon>
        <taxon>Pseudomonadati</taxon>
        <taxon>Pseudomonadota</taxon>
        <taxon>Alphaproteobacteria</taxon>
        <taxon>Hyphomicrobiales</taxon>
        <taxon>Nitrobacteraceae</taxon>
        <taxon>Bradyrhizobium</taxon>
    </lineage>
</organism>
<comment type="caution">
    <text evidence="1">The sequence shown here is derived from an EMBL/GenBank/DDBJ whole genome shotgun (WGS) entry which is preliminary data.</text>
</comment>
<protein>
    <recommendedName>
        <fullName evidence="3">Methyltransferase</fullName>
    </recommendedName>
</protein>
<dbReference type="AlphaFoldDB" id="A0A176Z3K8"/>
<dbReference type="NCBIfam" id="NF041278">
    <property type="entry name" value="CmcJ_NvfI_EfuI"/>
    <property type="match status" value="1"/>
</dbReference>
<dbReference type="PANTHER" id="PTHR34598">
    <property type="entry name" value="BLL6449 PROTEIN"/>
    <property type="match status" value="1"/>
</dbReference>
<sequence>MLSYDVTIRNARPIVHELSLDREGFTLIQHKISCANERDPEIVYDRYLEEMVPFIKKYFNASWVVPRREAVVFRSAGGSSMPRIKEPIVWAHIDYAPILGPVAAAIASQSRGIPLRSYSRLMIVQAWHALSLPPHDFPLAICDGTSVHDTDIEVVDNVFNGTALKLGLAHFNPAQRWYYFPEMTANELILFKAFDSQEHCNPKTVHAAFDNRRAHPNAKPRESIDARFFVYYE</sequence>
<dbReference type="EMBL" id="LUUB01000031">
    <property type="protein sequence ID" value="OAF14074.1"/>
    <property type="molecule type" value="Genomic_DNA"/>
</dbReference>
<keyword evidence="2" id="KW-1185">Reference proteome</keyword>
<gene>
    <name evidence="1" type="ORF">AYJ54_43060</name>
</gene>
<evidence type="ECO:0000313" key="2">
    <source>
        <dbReference type="Proteomes" id="UP000076959"/>
    </source>
</evidence>
<reference evidence="1 2" key="1">
    <citation type="submission" date="2016-03" db="EMBL/GenBank/DDBJ databases">
        <title>Draft Genome Sequence of the Strain BR 10245 (Bradyrhizobium sp.) isolated from nodules of Centrolobium paraense.</title>
        <authorList>
            <person name="Simoes-Araujo J.L.Sr."/>
            <person name="Barauna A.C."/>
            <person name="Silva K."/>
            <person name="Zilli J.E."/>
        </authorList>
    </citation>
    <scope>NUCLEOTIDE SEQUENCE [LARGE SCALE GENOMIC DNA]</scope>
    <source>
        <strain evidence="1 2">BR 10245</strain>
    </source>
</reference>
<dbReference type="InterPro" id="IPR044053">
    <property type="entry name" value="AsaB-like"/>
</dbReference>
<dbReference type="STRING" id="1505087.AYJ54_43060"/>
<proteinExistence type="predicted"/>
<dbReference type="Proteomes" id="UP000076959">
    <property type="component" value="Unassembled WGS sequence"/>
</dbReference>
<dbReference type="GO" id="GO:0016491">
    <property type="term" value="F:oxidoreductase activity"/>
    <property type="evidence" value="ECO:0007669"/>
    <property type="project" value="InterPro"/>
</dbReference>
<evidence type="ECO:0008006" key="3">
    <source>
        <dbReference type="Google" id="ProtNLM"/>
    </source>
</evidence>
<dbReference type="PANTHER" id="PTHR34598:SF3">
    <property type="entry name" value="OXIDOREDUCTASE AN1597"/>
    <property type="match status" value="1"/>
</dbReference>
<accession>A0A176Z3K8</accession>
<evidence type="ECO:0000313" key="1">
    <source>
        <dbReference type="EMBL" id="OAF14074.1"/>
    </source>
</evidence>